<keyword evidence="8" id="KW-1185">Reference proteome</keyword>
<proteinExistence type="predicted"/>
<evidence type="ECO:0000256" key="4">
    <source>
        <dbReference type="ARBA" id="ARBA00022989"/>
    </source>
</evidence>
<evidence type="ECO:0000256" key="2">
    <source>
        <dbReference type="ARBA" id="ARBA00022475"/>
    </source>
</evidence>
<dbReference type="PANTHER" id="PTHR33529">
    <property type="entry name" value="SLR0882 PROTEIN-RELATED"/>
    <property type="match status" value="1"/>
</dbReference>
<feature type="transmembrane region" description="Helical" evidence="6">
    <location>
        <begin position="53"/>
        <end position="77"/>
    </location>
</feature>
<name>A0ABV6R5D5_9CAUL</name>
<sequence length="374" mass="40946">MTLIQRYLQRQLTMPILAAVGSLAAIGLLSQSLDQLEIIVERGQSLWVMIKLTLLAMPQLISVILPIGVFVGALVALTRLQREQELTAAFAGGLTRWQALRPALRIAVAAVVVGLISNVWLQPWAQREARDTTFAIRTDLAALLVEEGRFVQGPDGITVYVQQIEQNGLLRNLFIYLQRGDNVTTWDAQEARFSRIDGAPVLTLVGGSMQRYASNGVLTFLSFDRYSFDLSPFVPEDQTVQYRASDLWLTQLFAPSPALIESAGPRPELAAEGHSRLASPLYALTAMALALSSILGGAFSRTGYGLRIAKAAGVFLVVRVVGYGLVAASVWSPWLNVLQYALPLAVAALAVRVLFLQLKPRPSRLRLRLRRATA</sequence>
<evidence type="ECO:0000256" key="1">
    <source>
        <dbReference type="ARBA" id="ARBA00004651"/>
    </source>
</evidence>
<dbReference type="Pfam" id="PF03739">
    <property type="entry name" value="LptF_LptG"/>
    <property type="match status" value="1"/>
</dbReference>
<comment type="caution">
    <text evidence="7">The sequence shown here is derived from an EMBL/GenBank/DDBJ whole genome shotgun (WGS) entry which is preliminary data.</text>
</comment>
<accession>A0ABV6R5D5</accession>
<evidence type="ECO:0000256" key="5">
    <source>
        <dbReference type="ARBA" id="ARBA00023136"/>
    </source>
</evidence>
<keyword evidence="5 6" id="KW-0472">Membrane</keyword>
<feature type="transmembrane region" description="Helical" evidence="6">
    <location>
        <begin position="103"/>
        <end position="121"/>
    </location>
</feature>
<organism evidence="7 8">
    <name type="scientific">Brevundimonas balnearis</name>
    <dbReference type="NCBI Taxonomy" id="1572858"/>
    <lineage>
        <taxon>Bacteria</taxon>
        <taxon>Pseudomonadati</taxon>
        <taxon>Pseudomonadota</taxon>
        <taxon>Alphaproteobacteria</taxon>
        <taxon>Caulobacterales</taxon>
        <taxon>Caulobacteraceae</taxon>
        <taxon>Brevundimonas</taxon>
    </lineage>
</organism>
<keyword evidence="2" id="KW-1003">Cell membrane</keyword>
<protein>
    <submittedName>
        <fullName evidence="7">LptF/LptG family permease</fullName>
    </submittedName>
</protein>
<keyword evidence="3 6" id="KW-0812">Transmembrane</keyword>
<keyword evidence="4 6" id="KW-1133">Transmembrane helix</keyword>
<evidence type="ECO:0000256" key="3">
    <source>
        <dbReference type="ARBA" id="ARBA00022692"/>
    </source>
</evidence>
<evidence type="ECO:0000313" key="8">
    <source>
        <dbReference type="Proteomes" id="UP001589906"/>
    </source>
</evidence>
<feature type="transmembrane region" description="Helical" evidence="6">
    <location>
        <begin position="281"/>
        <end position="299"/>
    </location>
</feature>
<dbReference type="InterPro" id="IPR005495">
    <property type="entry name" value="LptG/LptF_permease"/>
</dbReference>
<dbReference type="PANTHER" id="PTHR33529:SF7">
    <property type="entry name" value="LIPOPOLYSACCHARIDE EXPORT SYSTEM PERMEASE PROTEIN LPTF"/>
    <property type="match status" value="1"/>
</dbReference>
<feature type="transmembrane region" description="Helical" evidence="6">
    <location>
        <begin position="12"/>
        <end position="33"/>
    </location>
</feature>
<comment type="subcellular location">
    <subcellularLocation>
        <location evidence="1">Cell membrane</location>
        <topology evidence="1">Multi-pass membrane protein</topology>
    </subcellularLocation>
</comment>
<reference evidence="7 8" key="1">
    <citation type="submission" date="2024-09" db="EMBL/GenBank/DDBJ databases">
        <authorList>
            <person name="Sun Q."/>
            <person name="Mori K."/>
        </authorList>
    </citation>
    <scope>NUCLEOTIDE SEQUENCE [LARGE SCALE GENOMIC DNA]</scope>
    <source>
        <strain evidence="7 8">NCAIM B.02621</strain>
    </source>
</reference>
<evidence type="ECO:0000256" key="6">
    <source>
        <dbReference type="SAM" id="Phobius"/>
    </source>
</evidence>
<evidence type="ECO:0000313" key="7">
    <source>
        <dbReference type="EMBL" id="MFC0634384.1"/>
    </source>
</evidence>
<dbReference type="RefSeq" id="WP_376836431.1">
    <property type="nucleotide sequence ID" value="NZ_JBHLSW010000007.1"/>
</dbReference>
<dbReference type="Proteomes" id="UP001589906">
    <property type="component" value="Unassembled WGS sequence"/>
</dbReference>
<dbReference type="EMBL" id="JBHLSW010000007">
    <property type="protein sequence ID" value="MFC0634384.1"/>
    <property type="molecule type" value="Genomic_DNA"/>
</dbReference>
<feature type="transmembrane region" description="Helical" evidence="6">
    <location>
        <begin position="337"/>
        <end position="358"/>
    </location>
</feature>
<feature type="transmembrane region" description="Helical" evidence="6">
    <location>
        <begin position="311"/>
        <end position="331"/>
    </location>
</feature>
<gene>
    <name evidence="7" type="ORF">ACFFGE_10915</name>
</gene>